<sequence length="1888" mass="211366">MDLLVWKLCVWIFDAVGIFQRLIGSFWLLAPRPGAQQRHHEERERVAHLNRAKDIQILREQPFNIVSQESKLEKLAPGKDPARLGGHAGILGQKERTKEGRGGFPGTAVDYDILSNMPFQEHHWAREDRRPHLKEKSPRVRKVPAFLCKDFDIVTNKYLDNHSEKLRQEKRVNLMEARPSQSSKACKDGASGVSTEAQKVYGCPLMGWVRGIDTGFAAACSVSLPGAWPQSEHSCSTPSADSAPELSAQLWSATLEYENLLNIQKEQHQLEVRRMEAESFRLRQAGLVESKQRCIELTGKAYLKAASADTVILGYKNLGITRFRPCNWCAWAFAALSLVLAFVVESYHSEMADQPGGLQGLTSLGKQLWALAQLFRQHNRSRRIEPDGRTISERGRCAIGPAGKVSFQDWTDSVITLCDSSMPGVYEVLEDIVQRQPKIALNIEQVVAWENRIVDYEIAPGSERISDSMKMAALVHMLSQLQSAYAKAAMEEYQRIEELSMDREVVRSWLRWTVEPRHQFVANRGHRIVLEAEDKVSYIEELATGDCGGHGVLRDDVPWDAVSPVKDIGAVGANEDEQPKPVEDDDGRSDLYQPSSREGEDAEPGIFELGEEQGDLPEEMLHEEFEEVGERLGQRSPIKPTADEVRQHNISHIPYRSWCGHCVRGKGRALQHQQNRASREEAGRARPRVSMDYFQLGKKSDDSALPLLAIIDEKSQRVFSVALPGKGVVHQYNTAIVVKLLKCLGLQDAVLKTDTERSLVALRSAAQLRLPGIGFEDAVKGADGFTPYERSTGKKWRIELPEFGECVWYQPLKGERDRSKLEAKFEPGIYLGIQEGTAMRWIGTAEGVVRTWTIKRKPEEEKWRADELSSFVGLPWQLRPRIDAQPDVRRALPDVRLEIDLPEVDDAGEPPMIEKKKKNYVPRGIYIRRDVELEAYGYTEGCDGCERARHGLSHKQHSRVCKERIMAEMSKSDEGKERVRRIKEREERYIVAVQESEERKKRSAEEQVECEKGKSAKSDDPGNVVDAVLGDVSGQVSEGAVRNEAALGGGLDSDMGTAAGGGGDDVVLMSDENSAGDDSAPAMQIGALHVMSRGQSTDFKEAVREASICETAMLLMEEDIEDRRLLLQVGAISVQDAYDLGQPIIAELFSPPRVSDEARRRGIGSGVALDLTTSDEYGNPWDFTIAEVRKRAADLIEEDLDLSTVPDEDWCTFVDEVSGKALEASKVQAARAEEIDYAQRYQVWTVVDTDECYKATGKPPISTRWIDLDKGDINRPNYRSRLVVQEVRSSEIEAIFAATPPLESIRMLLSLQRSGNERDHKGRRKKVMFLDVRRAHWTAKIFRLVYVQLPDEAGFCPGIGSPVLFCNQTRDLQVTLHGAVHSLQAGASLEGYVPAQLQMKEEEQRLLLEAKQKELELMSSLVRVRDQQIRELQRVVPKAREEPEARLVADLRRDKAQLEQQLLAKDRQLAAVQGLDPAMSDASALQLGAKAIQMFHDSMQMKQDSAILSRENEDLRKEVESLQLRVQELDGRVAEKRAEVKELTSTISGKMKRTLQLEEQVEALQRERHLALSGSQFQLHKVQEQLAAAQRESRAAQQLAADLKAEVAERDQRFVRQQAACTEHETCAQEMQQRVEELRGKLAKAEEAMRQLRQSGAFKDQLLRDMTEQVQASENKLHSFQMGELIAGSRPAGAFAPPAVEALEAATPPKSPRGAPGAKAAEELRSASQKSPRRMSSPDSGTMSGARLSSFPAISSVLLSESYRPHPGDPLDQQARATGAWGRGSTRPDTNTRRFDFRFLCATLPRKLPEEPHPTVRCVVRTSVSAPRAELALRGVALCDTRRKIRKAEHPLEDPIALLCVELLEGLDWAKCVAWSAVFGHSYRPMLT</sequence>
<evidence type="ECO:0000313" key="4">
    <source>
        <dbReference type="Proteomes" id="UP001178507"/>
    </source>
</evidence>
<feature type="region of interest" description="Disordered" evidence="2">
    <location>
        <begin position="1706"/>
        <end position="1747"/>
    </location>
</feature>
<dbReference type="PANTHER" id="PTHR34491:SF74">
    <property type="entry name" value="DUF4456 DOMAIN-CONTAINING PROTEIN"/>
    <property type="match status" value="1"/>
</dbReference>
<protein>
    <submittedName>
        <fullName evidence="3">Uncharacterized protein</fullName>
    </submittedName>
</protein>
<feature type="coiled-coil region" evidence="1">
    <location>
        <begin position="258"/>
        <end position="285"/>
    </location>
</feature>
<accession>A0AA36HZ89</accession>
<feature type="compositionally biased region" description="Basic and acidic residues" evidence="2">
    <location>
        <begin position="997"/>
        <end position="1020"/>
    </location>
</feature>
<dbReference type="Proteomes" id="UP001178507">
    <property type="component" value="Unassembled WGS sequence"/>
</dbReference>
<dbReference type="SUPFAM" id="SSF57997">
    <property type="entry name" value="Tropomyosin"/>
    <property type="match status" value="1"/>
</dbReference>
<evidence type="ECO:0000256" key="2">
    <source>
        <dbReference type="SAM" id="MobiDB-lite"/>
    </source>
</evidence>
<evidence type="ECO:0000256" key="1">
    <source>
        <dbReference type="SAM" id="Coils"/>
    </source>
</evidence>
<keyword evidence="1" id="KW-0175">Coiled coil</keyword>
<organism evidence="3 4">
    <name type="scientific">Effrenium voratum</name>
    <dbReference type="NCBI Taxonomy" id="2562239"/>
    <lineage>
        <taxon>Eukaryota</taxon>
        <taxon>Sar</taxon>
        <taxon>Alveolata</taxon>
        <taxon>Dinophyceae</taxon>
        <taxon>Suessiales</taxon>
        <taxon>Symbiodiniaceae</taxon>
        <taxon>Effrenium</taxon>
    </lineage>
</organism>
<name>A0AA36HZ89_9DINO</name>
<proteinExistence type="predicted"/>
<dbReference type="EMBL" id="CAUJNA010000466">
    <property type="protein sequence ID" value="CAJ1377485.1"/>
    <property type="molecule type" value="Genomic_DNA"/>
</dbReference>
<evidence type="ECO:0000313" key="3">
    <source>
        <dbReference type="EMBL" id="CAJ1377485.1"/>
    </source>
</evidence>
<dbReference type="PANTHER" id="PTHR34491">
    <property type="entry name" value="A-TYPE INCLUSION PROTEIN, PUTATIVE-RELATED"/>
    <property type="match status" value="1"/>
</dbReference>
<feature type="region of interest" description="Disordered" evidence="2">
    <location>
        <begin position="569"/>
        <end position="604"/>
    </location>
</feature>
<feature type="region of interest" description="Disordered" evidence="2">
    <location>
        <begin position="997"/>
        <end position="1024"/>
    </location>
</feature>
<reference evidence="3" key="1">
    <citation type="submission" date="2023-08" db="EMBL/GenBank/DDBJ databases">
        <authorList>
            <person name="Chen Y."/>
            <person name="Shah S."/>
            <person name="Dougan E. K."/>
            <person name="Thang M."/>
            <person name="Chan C."/>
        </authorList>
    </citation>
    <scope>NUCLEOTIDE SEQUENCE</scope>
</reference>
<keyword evidence="4" id="KW-1185">Reference proteome</keyword>
<comment type="caution">
    <text evidence="3">The sequence shown here is derived from an EMBL/GenBank/DDBJ whole genome shotgun (WGS) entry which is preliminary data.</text>
</comment>
<feature type="coiled-coil region" evidence="1">
    <location>
        <begin position="1498"/>
        <end position="1655"/>
    </location>
</feature>
<gene>
    <name evidence="3" type="ORF">EVOR1521_LOCUS6267</name>
</gene>